<reference evidence="2 3" key="1">
    <citation type="submission" date="2019-05" db="EMBL/GenBank/DDBJ databases">
        <title>Erythrobacter marisflavi sp. nov., isolated from isolated from water of an estuary environment.</title>
        <authorList>
            <person name="Yoon J.-H."/>
        </authorList>
    </citation>
    <scope>NUCLEOTIDE SEQUENCE [LARGE SCALE GENOMIC DNA]</scope>
    <source>
        <strain evidence="2 3">KEM-5</strain>
    </source>
</reference>
<accession>A0A5S3P1L4</accession>
<comment type="caution">
    <text evidence="2">The sequence shown here is derived from an EMBL/GenBank/DDBJ whole genome shotgun (WGS) entry which is preliminary data.</text>
</comment>
<proteinExistence type="predicted"/>
<feature type="region of interest" description="Disordered" evidence="1">
    <location>
        <begin position="46"/>
        <end position="75"/>
    </location>
</feature>
<evidence type="ECO:0000313" key="2">
    <source>
        <dbReference type="EMBL" id="TMM46727.1"/>
    </source>
</evidence>
<sequence>MADLYLKSLQSERKALWATCRLKGLAKDTPERQRIIQIDDAIAAHAARAGAGKAKPKAAKPKASGGSSKGKAPKG</sequence>
<dbReference type="EMBL" id="VCAO01000006">
    <property type="protein sequence ID" value="TMM46727.1"/>
    <property type="molecule type" value="Genomic_DNA"/>
</dbReference>
<keyword evidence="3" id="KW-1185">Reference proteome</keyword>
<evidence type="ECO:0000256" key="1">
    <source>
        <dbReference type="SAM" id="MobiDB-lite"/>
    </source>
</evidence>
<dbReference type="RefSeq" id="WP_138618837.1">
    <property type="nucleotide sequence ID" value="NZ_VCAO01000006.1"/>
</dbReference>
<evidence type="ECO:0000313" key="3">
    <source>
        <dbReference type="Proteomes" id="UP000309668"/>
    </source>
</evidence>
<dbReference type="OrthoDB" id="7475536at2"/>
<feature type="compositionally biased region" description="Low complexity" evidence="1">
    <location>
        <begin position="61"/>
        <end position="75"/>
    </location>
</feature>
<organism evidence="2 3">
    <name type="scientific">Qipengyuania marisflavi</name>
    <dbReference type="NCBI Taxonomy" id="2486356"/>
    <lineage>
        <taxon>Bacteria</taxon>
        <taxon>Pseudomonadati</taxon>
        <taxon>Pseudomonadota</taxon>
        <taxon>Alphaproteobacteria</taxon>
        <taxon>Sphingomonadales</taxon>
        <taxon>Erythrobacteraceae</taxon>
        <taxon>Qipengyuania</taxon>
    </lineage>
</organism>
<protein>
    <submittedName>
        <fullName evidence="2">Uncharacterized protein</fullName>
    </submittedName>
</protein>
<dbReference type="Proteomes" id="UP000309668">
    <property type="component" value="Unassembled WGS sequence"/>
</dbReference>
<name>A0A5S3P1L4_9SPHN</name>
<dbReference type="AlphaFoldDB" id="A0A5S3P1L4"/>
<gene>
    <name evidence="2" type="ORF">FEV51_10870</name>
</gene>